<feature type="domain" description="Reverse transcriptase zinc-binding" evidence="2">
    <location>
        <begin position="3"/>
        <end position="61"/>
    </location>
</feature>
<reference evidence="4" key="1">
    <citation type="submission" date="2019-07" db="EMBL/GenBank/DDBJ databases">
        <authorList>
            <person name="Alioto T."/>
            <person name="Alioto T."/>
            <person name="Gomez Garrido J."/>
        </authorList>
    </citation>
    <scope>NUCLEOTIDE SEQUENCE [LARGE SCALE GENOMIC DNA]</scope>
</reference>
<dbReference type="EMBL" id="JAJFAZ020000008">
    <property type="protein sequence ID" value="KAI5313136.1"/>
    <property type="molecule type" value="Genomic_DNA"/>
</dbReference>
<dbReference type="SUPFAM" id="SSF53098">
    <property type="entry name" value="Ribonuclease H-like"/>
    <property type="match status" value="1"/>
</dbReference>
<protein>
    <submittedName>
        <fullName evidence="4">PREDICTED: reverse mRNAase</fullName>
    </submittedName>
</protein>
<accession>A0A5E4GQN9</accession>
<evidence type="ECO:0000259" key="2">
    <source>
        <dbReference type="Pfam" id="PF13966"/>
    </source>
</evidence>
<organism evidence="4 5">
    <name type="scientific">Prunus dulcis</name>
    <name type="common">Almond</name>
    <name type="synonym">Amygdalus dulcis</name>
    <dbReference type="NCBI Taxonomy" id="3755"/>
    <lineage>
        <taxon>Eukaryota</taxon>
        <taxon>Viridiplantae</taxon>
        <taxon>Streptophyta</taxon>
        <taxon>Embryophyta</taxon>
        <taxon>Tracheophyta</taxon>
        <taxon>Spermatophyta</taxon>
        <taxon>Magnoliopsida</taxon>
        <taxon>eudicotyledons</taxon>
        <taxon>Gunneridae</taxon>
        <taxon>Pentapetalae</taxon>
        <taxon>rosids</taxon>
        <taxon>fabids</taxon>
        <taxon>Rosales</taxon>
        <taxon>Rosaceae</taxon>
        <taxon>Amygdaloideae</taxon>
        <taxon>Amygdaleae</taxon>
        <taxon>Prunus</taxon>
    </lineage>
</organism>
<name>A0A5E4GQN9_PRUDU</name>
<dbReference type="InterPro" id="IPR012337">
    <property type="entry name" value="RNaseH-like_sf"/>
</dbReference>
<feature type="domain" description="RNase H type-1" evidence="1">
    <location>
        <begin position="126"/>
        <end position="205"/>
    </location>
</feature>
<gene>
    <name evidence="4" type="ORF">ALMOND_2B002213</name>
    <name evidence="3" type="ORF">L3X38_042310</name>
</gene>
<dbReference type="Proteomes" id="UP000327085">
    <property type="component" value="Unassembled WGS sequence"/>
</dbReference>
<dbReference type="AlphaFoldDB" id="A0A5E4GQN9"/>
<dbReference type="InterPro" id="IPR036397">
    <property type="entry name" value="RNaseH_sf"/>
</dbReference>
<dbReference type="InterPro" id="IPR052929">
    <property type="entry name" value="RNase_H-like_EbsB-rel"/>
</dbReference>
<reference evidence="5" key="2">
    <citation type="journal article" date="2020" name="Plant J.">
        <title>Transposons played a major role in the diversification between the closely related almond and peach genomes: results from the almond genome sequence.</title>
        <authorList>
            <person name="Alioto T."/>
            <person name="Alexiou K.G."/>
            <person name="Bardil A."/>
            <person name="Barteri F."/>
            <person name="Castanera R."/>
            <person name="Cruz F."/>
            <person name="Dhingra A."/>
            <person name="Duval H."/>
            <person name="Fernandez I Marti A."/>
            <person name="Frias L."/>
            <person name="Galan B."/>
            <person name="Garcia J.L."/>
            <person name="Howad W."/>
            <person name="Gomez-Garrido J."/>
            <person name="Gut M."/>
            <person name="Julca I."/>
            <person name="Morata J."/>
            <person name="Puigdomenech P."/>
            <person name="Ribeca P."/>
            <person name="Rubio Cabetas M.J."/>
            <person name="Vlasova A."/>
            <person name="Wirthensohn M."/>
            <person name="Garcia-Mas J."/>
            <person name="Gabaldon T."/>
            <person name="Casacuberta J.M."/>
            <person name="Arus P."/>
        </authorList>
    </citation>
    <scope>NUCLEOTIDE SEQUENCE [LARGE SCALE GENOMIC DNA]</scope>
    <source>
        <strain evidence="5">cv. Texas</strain>
    </source>
</reference>
<dbReference type="InterPro" id="IPR002156">
    <property type="entry name" value="RNaseH_domain"/>
</dbReference>
<sequence>MSNTQGRNDVWPTVWSLAAPPKIWAFAWWCSRNTLALRHNLRKRKVPCTGECGLCSLHEETECRNLAVFEGTIMDPAEVVSCLLHQVAEFQDVQHSDQTPSTTLALVTPSLNVGWHKPPVGMVKINCDPAWMAPSKLGGVGWVLRDNFGILIGASGKGRLHDSSALMVEALAIRAALIVCYRMHFWDVVVESDAQRCIVTLNGECEPNADIEGISFLIFNSVLPNLIRFSSLLLLVFVIRQHMLLPDS</sequence>
<dbReference type="Pfam" id="PF13966">
    <property type="entry name" value="zf-RVT"/>
    <property type="match status" value="1"/>
</dbReference>
<dbReference type="InterPro" id="IPR026960">
    <property type="entry name" value="RVT-Znf"/>
</dbReference>
<dbReference type="InParanoid" id="A0A5E4GQN9"/>
<dbReference type="GO" id="GO:0004523">
    <property type="term" value="F:RNA-DNA hybrid ribonuclease activity"/>
    <property type="evidence" value="ECO:0007669"/>
    <property type="project" value="InterPro"/>
</dbReference>
<dbReference type="Proteomes" id="UP001054821">
    <property type="component" value="Chromosome 8"/>
</dbReference>
<dbReference type="EMBL" id="CABIKO010001634">
    <property type="protein sequence ID" value="VVA41882.1"/>
    <property type="molecule type" value="Genomic_DNA"/>
</dbReference>
<dbReference type="PANTHER" id="PTHR47074:SF11">
    <property type="entry name" value="REVERSE TRANSCRIPTASE-LIKE PROTEIN"/>
    <property type="match status" value="1"/>
</dbReference>
<dbReference type="CDD" id="cd06222">
    <property type="entry name" value="RNase_H_like"/>
    <property type="match status" value="1"/>
</dbReference>
<keyword evidence="6" id="KW-1185">Reference proteome</keyword>
<evidence type="ECO:0000259" key="1">
    <source>
        <dbReference type="Pfam" id="PF13456"/>
    </source>
</evidence>
<dbReference type="Gene3D" id="3.30.420.10">
    <property type="entry name" value="Ribonuclease H-like superfamily/Ribonuclease H"/>
    <property type="match status" value="1"/>
</dbReference>
<evidence type="ECO:0000313" key="3">
    <source>
        <dbReference type="EMBL" id="KAI5313136.1"/>
    </source>
</evidence>
<dbReference type="InterPro" id="IPR044730">
    <property type="entry name" value="RNase_H-like_dom_plant"/>
</dbReference>
<evidence type="ECO:0000313" key="5">
    <source>
        <dbReference type="Proteomes" id="UP000327085"/>
    </source>
</evidence>
<dbReference type="OMA" id="HEETECR"/>
<dbReference type="GO" id="GO:0003676">
    <property type="term" value="F:nucleic acid binding"/>
    <property type="evidence" value="ECO:0007669"/>
    <property type="project" value="InterPro"/>
</dbReference>
<proteinExistence type="predicted"/>
<reference evidence="3 6" key="3">
    <citation type="journal article" date="2022" name="G3 (Bethesda)">
        <title>Whole-genome sequence and methylome profiling of the almond [Prunus dulcis (Mill.) D.A. Webb] cultivar 'Nonpareil'.</title>
        <authorList>
            <person name="D'Amico-Willman K.M."/>
            <person name="Ouma W.Z."/>
            <person name="Meulia T."/>
            <person name="Sideli G.M."/>
            <person name="Gradziel T.M."/>
            <person name="Fresnedo-Ramirez J."/>
        </authorList>
    </citation>
    <scope>NUCLEOTIDE SEQUENCE [LARGE SCALE GENOMIC DNA]</scope>
    <source>
        <strain evidence="3">Clone GOH B32 T37-40</strain>
    </source>
</reference>
<evidence type="ECO:0000313" key="6">
    <source>
        <dbReference type="Proteomes" id="UP001054821"/>
    </source>
</evidence>
<dbReference type="Pfam" id="PF13456">
    <property type="entry name" value="RVT_3"/>
    <property type="match status" value="1"/>
</dbReference>
<dbReference type="PANTHER" id="PTHR47074">
    <property type="entry name" value="BNAC02G40300D PROTEIN"/>
    <property type="match status" value="1"/>
</dbReference>
<dbReference type="Gramene" id="VVA41882">
    <property type="protein sequence ID" value="VVA41882"/>
    <property type="gene ID" value="Prudul26B002213"/>
</dbReference>
<evidence type="ECO:0000313" key="4">
    <source>
        <dbReference type="EMBL" id="VVA41882.1"/>
    </source>
</evidence>